<comment type="caution">
    <text evidence="2">The sequence shown here is derived from an EMBL/GenBank/DDBJ whole genome shotgun (WGS) entry which is preliminary data.</text>
</comment>
<organism evidence="2 3">
    <name type="scientific">Zavarzinia compransoris</name>
    <dbReference type="NCBI Taxonomy" id="1264899"/>
    <lineage>
        <taxon>Bacteria</taxon>
        <taxon>Pseudomonadati</taxon>
        <taxon>Pseudomonadota</taxon>
        <taxon>Alphaproteobacteria</taxon>
        <taxon>Rhodospirillales</taxon>
        <taxon>Zavarziniaceae</taxon>
        <taxon>Zavarzinia</taxon>
    </lineage>
</organism>
<dbReference type="Pfam" id="PF00483">
    <property type="entry name" value="NTP_transferase"/>
    <property type="match status" value="1"/>
</dbReference>
<dbReference type="EC" id="2.7.7.13" evidence="2"/>
<dbReference type="EMBL" id="QGLF01000004">
    <property type="protein sequence ID" value="PWR19561.1"/>
    <property type="molecule type" value="Genomic_DNA"/>
</dbReference>
<evidence type="ECO:0000313" key="2">
    <source>
        <dbReference type="EMBL" id="PWR19561.1"/>
    </source>
</evidence>
<evidence type="ECO:0000313" key="3">
    <source>
        <dbReference type="Proteomes" id="UP000246077"/>
    </source>
</evidence>
<dbReference type="Proteomes" id="UP000246077">
    <property type="component" value="Unassembled WGS sequence"/>
</dbReference>
<dbReference type="InterPro" id="IPR005835">
    <property type="entry name" value="NTP_transferase_dom"/>
</dbReference>
<dbReference type="SUPFAM" id="SSF53448">
    <property type="entry name" value="Nucleotide-diphospho-sugar transferases"/>
    <property type="match status" value="1"/>
</dbReference>
<dbReference type="GO" id="GO:0009298">
    <property type="term" value="P:GDP-mannose biosynthetic process"/>
    <property type="evidence" value="ECO:0007669"/>
    <property type="project" value="TreeGrafter"/>
</dbReference>
<name>A0A317DYN0_9PROT</name>
<dbReference type="GO" id="GO:0004475">
    <property type="term" value="F:mannose-1-phosphate guanylyltransferase (GTP) activity"/>
    <property type="evidence" value="ECO:0007669"/>
    <property type="project" value="UniProtKB-EC"/>
</dbReference>
<dbReference type="Gene3D" id="3.90.550.10">
    <property type="entry name" value="Spore Coat Polysaccharide Biosynthesis Protein SpsA, Chain A"/>
    <property type="match status" value="1"/>
</dbReference>
<dbReference type="InterPro" id="IPR051161">
    <property type="entry name" value="Mannose-6P_isomerase_type2"/>
</dbReference>
<keyword evidence="2" id="KW-0413">Isomerase</keyword>
<sequence length="358" mass="37892">MIVFKAKIEMQTMVPVILCGGSGTRFWPASTDEAPKQFLSIWQGLSLFQITAQRLAAAGSSAPLIICNRLHEAAVREQLAAIGIDGAVTLLEPERRDSAAAIAAAAAWVARSHGPGQVLGVFPSDQLIRDDAAFRQALAVATAAAAAGDLVTFGIRPDRPATEFGYIERGAPCADQAGAYHVASFHEKPKLETALAYLASGQFDWNSGMFVFAAGAFMAEAADYMPGIQAAADEAVAGAKPAAQPGTYLLEPAAFRRAEKTSIDYALFERSRKVVTVPLDCGWNDLGNWQAAHAELEKDGARNVMQGDVRVLACRDSIVLTDGLPVRVLGVDGIAVIVSANGVLVCKLDDAVRLKEVL</sequence>
<keyword evidence="2" id="KW-0548">Nucleotidyltransferase</keyword>
<gene>
    <name evidence="2" type="primary">cpsB</name>
    <name evidence="2" type="ORF">DKG75_13875</name>
</gene>
<dbReference type="GO" id="GO:0016853">
    <property type="term" value="F:isomerase activity"/>
    <property type="evidence" value="ECO:0007669"/>
    <property type="project" value="UniProtKB-KW"/>
</dbReference>
<accession>A0A317DYN0</accession>
<protein>
    <submittedName>
        <fullName evidence="2">Mannose-1-phosphate guanylyltransferase/mannose-6-phosphate isomerase</fullName>
        <ecNumber evidence="2">2.7.7.13</ecNumber>
    </submittedName>
</protein>
<feature type="domain" description="Nucleotidyl transferase" evidence="1">
    <location>
        <begin position="15"/>
        <end position="294"/>
    </location>
</feature>
<proteinExistence type="predicted"/>
<dbReference type="InterPro" id="IPR029044">
    <property type="entry name" value="Nucleotide-diphossugar_trans"/>
</dbReference>
<dbReference type="PANTHER" id="PTHR46390">
    <property type="entry name" value="MANNOSE-1-PHOSPHATE GUANYLYLTRANSFERASE"/>
    <property type="match status" value="1"/>
</dbReference>
<keyword evidence="3" id="KW-1185">Reference proteome</keyword>
<evidence type="ECO:0000259" key="1">
    <source>
        <dbReference type="Pfam" id="PF00483"/>
    </source>
</evidence>
<reference evidence="3" key="1">
    <citation type="submission" date="2018-05" db="EMBL/GenBank/DDBJ databases">
        <title>Zavarzinia sp. HR-AS.</title>
        <authorList>
            <person name="Lee Y."/>
            <person name="Jeon C.O."/>
        </authorList>
    </citation>
    <scope>NUCLEOTIDE SEQUENCE [LARGE SCALE GENOMIC DNA]</scope>
    <source>
        <strain evidence="3">DSM 1231</strain>
    </source>
</reference>
<keyword evidence="2" id="KW-0808">Transferase</keyword>
<dbReference type="PANTHER" id="PTHR46390:SF1">
    <property type="entry name" value="MANNOSE-1-PHOSPHATE GUANYLYLTRANSFERASE"/>
    <property type="match status" value="1"/>
</dbReference>
<dbReference type="AlphaFoldDB" id="A0A317DYN0"/>
<dbReference type="SUPFAM" id="SSF159283">
    <property type="entry name" value="Guanosine diphospho-D-mannose pyrophosphorylase/mannose-6-phosphate isomerase linker domain"/>
    <property type="match status" value="1"/>
</dbReference>